<dbReference type="Gene3D" id="3.40.190.10">
    <property type="entry name" value="Periplasmic binding protein-like II"/>
    <property type="match status" value="2"/>
</dbReference>
<keyword evidence="2" id="KW-1185">Reference proteome</keyword>
<gene>
    <name evidence="1" type="ORF">NQZ67_06600</name>
</gene>
<dbReference type="PROSITE" id="PS51257">
    <property type="entry name" value="PROKAR_LIPOPROTEIN"/>
    <property type="match status" value="1"/>
</dbReference>
<dbReference type="Pfam" id="PF13416">
    <property type="entry name" value="SBP_bac_8"/>
    <property type="match status" value="1"/>
</dbReference>
<dbReference type="Proteomes" id="UP001141950">
    <property type="component" value="Unassembled WGS sequence"/>
</dbReference>
<protein>
    <submittedName>
        <fullName evidence="1">Extracellular solute-binding protein</fullName>
    </submittedName>
</protein>
<dbReference type="RefSeq" id="WP_257443928.1">
    <property type="nucleotide sequence ID" value="NZ_JANIPJ010000003.1"/>
</dbReference>
<dbReference type="EMBL" id="JANIPJ010000003">
    <property type="protein sequence ID" value="MCR2803551.1"/>
    <property type="molecule type" value="Genomic_DNA"/>
</dbReference>
<comment type="caution">
    <text evidence="1">The sequence shown here is derived from an EMBL/GenBank/DDBJ whole genome shotgun (WGS) entry which is preliminary data.</text>
</comment>
<reference evidence="1" key="1">
    <citation type="submission" date="2022-08" db="EMBL/GenBank/DDBJ databases">
        <title>The genomic sequence of strain Paenibacillus sp. SCIV0701.</title>
        <authorList>
            <person name="Zhao H."/>
        </authorList>
    </citation>
    <scope>NUCLEOTIDE SEQUENCE</scope>
    <source>
        <strain evidence="1">SCIV0701</strain>
    </source>
</reference>
<evidence type="ECO:0000313" key="1">
    <source>
        <dbReference type="EMBL" id="MCR2803551.1"/>
    </source>
</evidence>
<name>A0A9X2MPQ8_9BACL</name>
<dbReference type="PANTHER" id="PTHR43649">
    <property type="entry name" value="ARABINOSE-BINDING PROTEIN-RELATED"/>
    <property type="match status" value="1"/>
</dbReference>
<dbReference type="InterPro" id="IPR006059">
    <property type="entry name" value="SBP"/>
</dbReference>
<sequence>MRICKSLRIPFIIVVVVVLTAGCFGGNLGGDAKPAAGLEPVTLTFMLPQTHFKEFLKESIRQFEEEQENVKINVQVIPDNQWVNLIKTKVFTNETPDIVRIDKSVMMQIGTDRFVELEESEPWMERVIPAELESKRIDGKAYGLPVSSNSTIGIVYNKKLFSENGLEIPRSIEELWEVCRRFNELGIIPLYASDKDSWTTQTWFTSAAPQVAPEGTWDKLMTNRANWGDIGEFAQVLNDMVALRANGYTNRDYMIATYTSAVDAMSSGSAAMYVSGHFFINDVLKKNADIELGMAPMVYGDRITQIQSQGMFSIFKKSEHAELAKAFLDWFSQAENMDVFTNGWGYTPIFNDQKAALPEWLEILNRDYIRPGKVVPHVDSLLVGVDFMDFWGYQQELVAGDLTANETLQKWDEAYAQQMKNRKVPGWAE</sequence>
<dbReference type="SUPFAM" id="SSF53850">
    <property type="entry name" value="Periplasmic binding protein-like II"/>
    <property type="match status" value="1"/>
</dbReference>
<dbReference type="InterPro" id="IPR050490">
    <property type="entry name" value="Bact_solute-bd_prot1"/>
</dbReference>
<dbReference type="AlphaFoldDB" id="A0A9X2MPQ8"/>
<accession>A0A9X2MPQ8</accession>
<evidence type="ECO:0000313" key="2">
    <source>
        <dbReference type="Proteomes" id="UP001141950"/>
    </source>
</evidence>
<organism evidence="1 2">
    <name type="scientific">Paenibacillus soyae</name>
    <dbReference type="NCBI Taxonomy" id="2969249"/>
    <lineage>
        <taxon>Bacteria</taxon>
        <taxon>Bacillati</taxon>
        <taxon>Bacillota</taxon>
        <taxon>Bacilli</taxon>
        <taxon>Bacillales</taxon>
        <taxon>Paenibacillaceae</taxon>
        <taxon>Paenibacillus</taxon>
    </lineage>
</organism>
<proteinExistence type="predicted"/>